<proteinExistence type="predicted"/>
<evidence type="ECO:0000313" key="2">
    <source>
        <dbReference type="Proteomes" id="UP000814033"/>
    </source>
</evidence>
<evidence type="ECO:0000313" key="1">
    <source>
        <dbReference type="EMBL" id="KAI0053116.1"/>
    </source>
</evidence>
<gene>
    <name evidence="1" type="ORF">FA95DRAFT_932418</name>
</gene>
<organism evidence="1 2">
    <name type="scientific">Auriscalpium vulgare</name>
    <dbReference type="NCBI Taxonomy" id="40419"/>
    <lineage>
        <taxon>Eukaryota</taxon>
        <taxon>Fungi</taxon>
        <taxon>Dikarya</taxon>
        <taxon>Basidiomycota</taxon>
        <taxon>Agaricomycotina</taxon>
        <taxon>Agaricomycetes</taxon>
        <taxon>Russulales</taxon>
        <taxon>Auriscalpiaceae</taxon>
        <taxon>Auriscalpium</taxon>
    </lineage>
</organism>
<reference evidence="1" key="1">
    <citation type="submission" date="2021-02" db="EMBL/GenBank/DDBJ databases">
        <authorList>
            <consortium name="DOE Joint Genome Institute"/>
            <person name="Ahrendt S."/>
            <person name="Looney B.P."/>
            <person name="Miyauchi S."/>
            <person name="Morin E."/>
            <person name="Drula E."/>
            <person name="Courty P.E."/>
            <person name="Chicoki N."/>
            <person name="Fauchery L."/>
            <person name="Kohler A."/>
            <person name="Kuo A."/>
            <person name="Labutti K."/>
            <person name="Pangilinan J."/>
            <person name="Lipzen A."/>
            <person name="Riley R."/>
            <person name="Andreopoulos W."/>
            <person name="He G."/>
            <person name="Johnson J."/>
            <person name="Barry K.W."/>
            <person name="Grigoriev I.V."/>
            <person name="Nagy L."/>
            <person name="Hibbett D."/>
            <person name="Henrissat B."/>
            <person name="Matheny P.B."/>
            <person name="Labbe J."/>
            <person name="Martin F."/>
        </authorList>
    </citation>
    <scope>NUCLEOTIDE SEQUENCE</scope>
    <source>
        <strain evidence="1">FP105234-sp</strain>
    </source>
</reference>
<accession>A0ACB8SAY7</accession>
<dbReference type="Proteomes" id="UP000814033">
    <property type="component" value="Unassembled WGS sequence"/>
</dbReference>
<dbReference type="EMBL" id="MU275841">
    <property type="protein sequence ID" value="KAI0053116.1"/>
    <property type="molecule type" value="Genomic_DNA"/>
</dbReference>
<keyword evidence="2" id="KW-1185">Reference proteome</keyword>
<protein>
    <submittedName>
        <fullName evidence="1">Uncharacterized protein</fullName>
    </submittedName>
</protein>
<name>A0ACB8SAY7_9AGAM</name>
<reference evidence="1" key="2">
    <citation type="journal article" date="2022" name="New Phytol.">
        <title>Evolutionary transition to the ectomycorrhizal habit in the genomes of a hyperdiverse lineage of mushroom-forming fungi.</title>
        <authorList>
            <person name="Looney B."/>
            <person name="Miyauchi S."/>
            <person name="Morin E."/>
            <person name="Drula E."/>
            <person name="Courty P.E."/>
            <person name="Kohler A."/>
            <person name="Kuo A."/>
            <person name="LaButti K."/>
            <person name="Pangilinan J."/>
            <person name="Lipzen A."/>
            <person name="Riley R."/>
            <person name="Andreopoulos W."/>
            <person name="He G."/>
            <person name="Johnson J."/>
            <person name="Nolan M."/>
            <person name="Tritt A."/>
            <person name="Barry K.W."/>
            <person name="Grigoriev I.V."/>
            <person name="Nagy L.G."/>
            <person name="Hibbett D."/>
            <person name="Henrissat B."/>
            <person name="Matheny P.B."/>
            <person name="Labbe J."/>
            <person name="Martin F.M."/>
        </authorList>
    </citation>
    <scope>NUCLEOTIDE SEQUENCE</scope>
    <source>
        <strain evidence="1">FP105234-sp</strain>
    </source>
</reference>
<comment type="caution">
    <text evidence="1">The sequence shown here is derived from an EMBL/GenBank/DDBJ whole genome shotgun (WGS) entry which is preliminary data.</text>
</comment>
<sequence>MTLRWLPSVVKIYDPAQRPTVSEMKAHAFFADIDWAAIAARTVKPPSVPLPHRVRSNGAGLVIPHGRPYPAGKDPLPAFTYTSPALLAKPAPLVKKEEPSHIHVVLKHVPSAQPGEPRFIAVTPSPAPPAEVKPETPKVAEETTKAPKAPVLAGVRQFFRRHFGGGEKPKALDDLSLGHISKSVIVTVESEFSSPPPPPPSSPSPSPSPSLSFFTSPPPPSITSTASAARAPSVLMDPRRPGLPMLTIWNMVDPPTNPTPIEGLGPDEVFCVLAPVCDSQIARPSSLFLRVLRYDEEQERLKSNPSKTKIQFCNKIQKWFGGIGGGAKAKARTGK</sequence>